<evidence type="ECO:0000313" key="3">
    <source>
        <dbReference type="Proteomes" id="UP000626109"/>
    </source>
</evidence>
<dbReference type="AlphaFoldDB" id="A0A813LP03"/>
<accession>A0A813LP03</accession>
<dbReference type="EMBL" id="CAJNNW010035877">
    <property type="protein sequence ID" value="CAE8730637.1"/>
    <property type="molecule type" value="Genomic_DNA"/>
</dbReference>
<organism evidence="2 3">
    <name type="scientific">Polarella glacialis</name>
    <name type="common">Dinoflagellate</name>
    <dbReference type="NCBI Taxonomy" id="89957"/>
    <lineage>
        <taxon>Eukaryota</taxon>
        <taxon>Sar</taxon>
        <taxon>Alveolata</taxon>
        <taxon>Dinophyceae</taxon>
        <taxon>Suessiales</taxon>
        <taxon>Suessiaceae</taxon>
        <taxon>Polarella</taxon>
    </lineage>
</organism>
<dbReference type="Pfam" id="PF10220">
    <property type="entry name" value="Smg8_Smg9"/>
    <property type="match status" value="1"/>
</dbReference>
<evidence type="ECO:0000256" key="1">
    <source>
        <dbReference type="SAM" id="MobiDB-lite"/>
    </source>
</evidence>
<dbReference type="Proteomes" id="UP000626109">
    <property type="component" value="Unassembled WGS sequence"/>
</dbReference>
<reference evidence="2" key="1">
    <citation type="submission" date="2021-02" db="EMBL/GenBank/DDBJ databases">
        <authorList>
            <person name="Dougan E. K."/>
            <person name="Rhodes N."/>
            <person name="Thang M."/>
            <person name="Chan C."/>
        </authorList>
    </citation>
    <scope>NUCLEOTIDE SEQUENCE</scope>
</reference>
<dbReference type="InterPro" id="IPR019354">
    <property type="entry name" value="SMG8-like"/>
</dbReference>
<protein>
    <submittedName>
        <fullName evidence="2">Uncharacterized protein</fullName>
    </submittedName>
</protein>
<feature type="region of interest" description="Disordered" evidence="1">
    <location>
        <begin position="404"/>
        <end position="425"/>
    </location>
</feature>
<dbReference type="GO" id="GO:0000184">
    <property type="term" value="P:nuclear-transcribed mRNA catabolic process, nonsense-mediated decay"/>
    <property type="evidence" value="ECO:0007669"/>
    <property type="project" value="InterPro"/>
</dbReference>
<comment type="caution">
    <text evidence="2">The sequence shown here is derived from an EMBL/GenBank/DDBJ whole genome shotgun (WGS) entry which is preliminary data.</text>
</comment>
<feature type="non-terminal residue" evidence="2">
    <location>
        <position position="425"/>
    </location>
</feature>
<evidence type="ECO:0000313" key="2">
    <source>
        <dbReference type="EMBL" id="CAE8730637.1"/>
    </source>
</evidence>
<proteinExistence type="predicted"/>
<name>A0A813LP03_POLGL</name>
<sequence length="425" mass="46070">PLLSRLPQMAAVAGGEDQDALGAFWGGLRDRVFAPKSPGESGEPDETHRSDSLPDEILRLSGSHGRPLVVVGIVCRSPHAPLTASGLLDQICLRDSSASEVNDIFDANLGRVRCVYQDRDNVLFLCLEAAGCEEGGPWAVLGSATKEASSGGDAEFLANCGWEELKQLANLLLLLNLCHALLWLCPGASPRVDGEALRSLAQLQELQGHPRLQPLLSANRPTTGPPQMLFVHAELKLPFLKAVGPTCDRPAPRHLLESAEKALDGKWRSCLKRLKLVSDSKRSGSLRLQRPCAAALSGPFQRLDLAEVMELVLDQERPGPLTGAEDPLATSASSSWPTDIFRARVSNLLETLASDLLRKGSSTTLQEWMSSAKSLRQKLRDVLEPASVLPHELEGIIEGRVEDETSLSNSLFPPLERAKKKRHGK</sequence>
<gene>
    <name evidence="2" type="ORF">PGLA2088_LOCUS45799</name>
</gene>
<feature type="non-terminal residue" evidence="2">
    <location>
        <position position="1"/>
    </location>
</feature>